<sequence length="39" mass="4707">MQQAIYRQRHPMLSIIEEKSSMFSKLFKTVKVMVSKYQN</sequence>
<reference evidence="1" key="1">
    <citation type="submission" date="2018-02" db="EMBL/GenBank/DDBJ databases">
        <title>Rhizophora mucronata_Transcriptome.</title>
        <authorList>
            <person name="Meera S.P."/>
            <person name="Sreeshan A."/>
            <person name="Augustine A."/>
        </authorList>
    </citation>
    <scope>NUCLEOTIDE SEQUENCE</scope>
    <source>
        <tissue evidence="1">Leaf</tissue>
    </source>
</reference>
<proteinExistence type="predicted"/>
<protein>
    <submittedName>
        <fullName evidence="1">Uncharacterized protein</fullName>
    </submittedName>
</protein>
<evidence type="ECO:0000313" key="1">
    <source>
        <dbReference type="EMBL" id="MBX37988.1"/>
    </source>
</evidence>
<dbReference type="EMBL" id="GGEC01057504">
    <property type="protein sequence ID" value="MBX37988.1"/>
    <property type="molecule type" value="Transcribed_RNA"/>
</dbReference>
<organism evidence="1">
    <name type="scientific">Rhizophora mucronata</name>
    <name type="common">Asiatic mangrove</name>
    <dbReference type="NCBI Taxonomy" id="61149"/>
    <lineage>
        <taxon>Eukaryota</taxon>
        <taxon>Viridiplantae</taxon>
        <taxon>Streptophyta</taxon>
        <taxon>Embryophyta</taxon>
        <taxon>Tracheophyta</taxon>
        <taxon>Spermatophyta</taxon>
        <taxon>Magnoliopsida</taxon>
        <taxon>eudicotyledons</taxon>
        <taxon>Gunneridae</taxon>
        <taxon>Pentapetalae</taxon>
        <taxon>rosids</taxon>
        <taxon>fabids</taxon>
        <taxon>Malpighiales</taxon>
        <taxon>Rhizophoraceae</taxon>
        <taxon>Rhizophora</taxon>
    </lineage>
</organism>
<dbReference type="AlphaFoldDB" id="A0A2P2N6A0"/>
<name>A0A2P2N6A0_RHIMU</name>
<accession>A0A2P2N6A0</accession>